<protein>
    <recommendedName>
        <fullName evidence="11">DNA-directed RNA polymerase subunit beta'</fullName>
        <shortName evidence="11">RNAP subunit beta'</shortName>
        <ecNumber evidence="11">2.7.7.6</ecNumber>
    </recommendedName>
    <alternativeName>
        <fullName evidence="11">RNA polymerase subunit beta'</fullName>
    </alternativeName>
    <alternativeName>
        <fullName evidence="11">Transcriptase subunit beta'</fullName>
    </alternativeName>
</protein>
<evidence type="ECO:0000256" key="1">
    <source>
        <dbReference type="ARBA" id="ARBA00007616"/>
    </source>
</evidence>
<keyword evidence="7 11" id="KW-0862">Zinc</keyword>
<feature type="binding site" evidence="11">
    <location>
        <position position="68"/>
    </location>
    <ligand>
        <name>Zn(2+)</name>
        <dbReference type="ChEBI" id="CHEBI:29105"/>
        <label>1</label>
    </ligand>
</feature>
<feature type="binding site" evidence="11">
    <location>
        <position position="870"/>
    </location>
    <ligand>
        <name>Zn(2+)</name>
        <dbReference type="ChEBI" id="CHEBI:29105"/>
        <label>2</label>
    </ligand>
</feature>
<sequence length="1518" mass="170209">MFTVLKSKPKSSRDFDSIRIKLASPERIREWSYGEVKKAETINYRTFKPERDGLFCAKIFGPMKDYECLCGKYKRIKYKGIVCEKCGVEVTESRVRRERMGHIELAVPVVHIWYLKSVPSMLSIVLDMKLKDLERIVYYEAYVVVHSEVDEIPVKTVLTETAYKEAIETYGIRVNAEIGAQAIYTLLKNLDLDKVLDELKEEYDATTSDLKKKKIMKRAKLIEKFKRSQNKPEWMVLKVLPVLPPDLRPLVSLEGGRFASSDLNDLYRRIINRNNRLKRLLELGAPSIIVRNEMRMLQEAVDALIDNGRRKQVVRASNNRPLKSLSDTIKGKEGRFRRNLLGKRVDYSGRSVIVAGPDLRIDQCGLPKIMAYELFKPFIYNKLIEEGHALTVKNAKKIVEDKEPIVWDLLEDIVKEYPVMLNRAPTLHRISIQSFYPVLTDEKAIRLHPLVCAAFNADFDGDQMAVHVPISVEAQLESKVIMLSSHNIISPAHGNPIAVPSQDMVLGIYYMTKARENAKGESAIFANAWSVRLAYENGVVDLNAKIKYKVENTVINTTVGRVLFSEIVPKVVPFSLINKTIGKKDLNNLISYIYKNTDLPTTVAFLDDVKKMGFEMATKSGISISVDDILVPEDKSSIIEHAEEEARKIQNQYEQGLLTDSERYNKIVDLWNNVTEEISKVMMLKLGGAYNESFNPIFIMADSGARGSLQQMRQLAGIRGLMTKPSGDIIETPIKSNFKEGLNVIEYFVSTHGARKGLADTALKTANAGYLTRKLIDVAQDVFITIEDCGTTEGLEVSALIVNGEEIESLQERIVGRIAAEDIISPLTQELIVKENQEITEELAEKIVEAGIRSVKIFSVLTCKAKYGVCAKCYGRDLARGRKVEIGEAVGIIAAQSIGEPGTQLTLRTFHVGGTALRAGEKVSAETKKGGIVKYFNLRTSVNSENNNVILSRRDAAVLIIEPQIVSESTGLVNIEQTKTDFVLKIDDKESYNIRKIDFINEKDIIQNDANVVGKLIFNVENGQLVKEGDLLVGRILEVYTVPKNLPYGARIYLKDNDTIRRFIRTSDAGIVKFVVLKGQTFVEVDSFENDIVDKHGAHIIIEDENATLKKRYYLSIGSKVFVKSKSKVKAGDIIAGFDDVIKKRIMESDPSIYLSSTIIADWDSYTDFLLVDTDGYVRFVDIVNNVTLRVDIDKITGLKSNIIIESKNINLKPRIEIVDENGNVKISENTHEKAEYYLPPGIILQKENGDYVRPGDAIGKIPREATKTTDITGGLPRLNDIFEAKKPKDSAVLSEISGVVSYEGEIKGKRKVVITSTIGKGEAKKEYLIPRNKRILVYPGDRVQAGDPLTDGIINPHDILRILGEKVLRWHLVNEIQQVYKMQGVSINDKHIEIIVKQMLSKIIVEDSGDTDFIEGDLVDKFVFERKNQQAIENGKKPAIGKISLLGITKASLNTDSFISAASFQETVKVLTDAAISGSIDSLRGLKENVIVGRLIPVGTGQKRFDDMNIEMKILDK</sequence>
<dbReference type="Gene3D" id="4.10.860.120">
    <property type="entry name" value="RNA polymerase II, clamp domain"/>
    <property type="match status" value="1"/>
</dbReference>
<dbReference type="InterPro" id="IPR038120">
    <property type="entry name" value="Rpb1_funnel_sf"/>
</dbReference>
<dbReference type="InterPro" id="IPR007066">
    <property type="entry name" value="RNA_pol_Rpb1_3"/>
</dbReference>
<keyword evidence="4 11" id="KW-0808">Transferase</keyword>
<dbReference type="GO" id="GO:0008270">
    <property type="term" value="F:zinc ion binding"/>
    <property type="evidence" value="ECO:0007669"/>
    <property type="project" value="UniProtKB-UniRule"/>
</dbReference>
<dbReference type="InterPro" id="IPR045867">
    <property type="entry name" value="DNA-dir_RpoC_beta_prime"/>
</dbReference>
<comment type="function">
    <text evidence="11 12">DNA-dependent RNA polymerase catalyzes the transcription of DNA into RNA using the four ribonucleoside triphosphates as substrates.</text>
</comment>
<dbReference type="SMART" id="SM00663">
    <property type="entry name" value="RPOLA_N"/>
    <property type="match status" value="1"/>
</dbReference>
<evidence type="ECO:0000256" key="3">
    <source>
        <dbReference type="ARBA" id="ARBA00022478"/>
    </source>
</evidence>
<dbReference type="SUPFAM" id="SSF64484">
    <property type="entry name" value="beta and beta-prime subunits of DNA dependent RNA-polymerase"/>
    <property type="match status" value="1"/>
</dbReference>
<dbReference type="Pfam" id="PF05000">
    <property type="entry name" value="RNA_pol_Rpb1_4"/>
    <property type="match status" value="1"/>
</dbReference>
<dbReference type="InterPro" id="IPR006592">
    <property type="entry name" value="RNA_pol_N"/>
</dbReference>
<feature type="binding site" evidence="11">
    <location>
        <position position="460"/>
    </location>
    <ligand>
        <name>Mg(2+)</name>
        <dbReference type="ChEBI" id="CHEBI:18420"/>
    </ligand>
</feature>
<keyword evidence="8 11" id="KW-0460">Magnesium</keyword>
<feature type="binding site" evidence="11">
    <location>
        <position position="863"/>
    </location>
    <ligand>
        <name>Zn(2+)</name>
        <dbReference type="ChEBI" id="CHEBI:29105"/>
        <label>2</label>
    </ligand>
</feature>
<dbReference type="PANTHER" id="PTHR19376:SF54">
    <property type="entry name" value="DNA-DIRECTED RNA POLYMERASE SUBUNIT BETA"/>
    <property type="match status" value="1"/>
</dbReference>
<dbReference type="HAMAP" id="MF_01322">
    <property type="entry name" value="RNApol_bact_RpoC"/>
    <property type="match status" value="1"/>
</dbReference>
<evidence type="ECO:0000313" key="16">
    <source>
        <dbReference type="Proteomes" id="UP000199411"/>
    </source>
</evidence>
<feature type="domain" description="RNA polymerase N-terminal" evidence="14">
    <location>
        <begin position="233"/>
        <end position="512"/>
    </location>
</feature>
<keyword evidence="16" id="KW-1185">Reference proteome</keyword>
<evidence type="ECO:0000256" key="4">
    <source>
        <dbReference type="ARBA" id="ARBA00022679"/>
    </source>
</evidence>
<dbReference type="CDD" id="cd01609">
    <property type="entry name" value="RNAP_beta'_N"/>
    <property type="match status" value="1"/>
</dbReference>
<feature type="binding site" evidence="11">
    <location>
        <position position="873"/>
    </location>
    <ligand>
        <name>Zn(2+)</name>
        <dbReference type="ChEBI" id="CHEBI:29105"/>
        <label>2</label>
    </ligand>
</feature>
<feature type="binding site" evidence="11">
    <location>
        <position position="86"/>
    </location>
    <ligand>
        <name>Zn(2+)</name>
        <dbReference type="ChEBI" id="CHEBI:29105"/>
        <label>1</label>
    </ligand>
</feature>
<dbReference type="GO" id="GO:0000428">
    <property type="term" value="C:DNA-directed RNA polymerase complex"/>
    <property type="evidence" value="ECO:0007669"/>
    <property type="project" value="UniProtKB-KW"/>
</dbReference>
<feature type="binding site" evidence="11">
    <location>
        <position position="462"/>
    </location>
    <ligand>
        <name>Mg(2+)</name>
        <dbReference type="ChEBI" id="CHEBI:18420"/>
    </ligand>
</feature>
<organism evidence="15 16">
    <name type="scientific">Desulfurella multipotens</name>
    <dbReference type="NCBI Taxonomy" id="79269"/>
    <lineage>
        <taxon>Bacteria</taxon>
        <taxon>Pseudomonadati</taxon>
        <taxon>Campylobacterota</taxon>
        <taxon>Desulfurellia</taxon>
        <taxon>Desulfurellales</taxon>
        <taxon>Desulfurellaceae</taxon>
        <taxon>Desulfurella</taxon>
    </lineage>
</organism>
<dbReference type="GO" id="GO:0000287">
    <property type="term" value="F:magnesium ion binding"/>
    <property type="evidence" value="ECO:0007669"/>
    <property type="project" value="UniProtKB-UniRule"/>
</dbReference>
<evidence type="ECO:0000256" key="13">
    <source>
        <dbReference type="SAM" id="Coils"/>
    </source>
</evidence>
<dbReference type="Pfam" id="PF04997">
    <property type="entry name" value="RNA_pol_Rpb1_1"/>
    <property type="match status" value="1"/>
</dbReference>
<comment type="similarity">
    <text evidence="1">In the N-terminal section; belongs to the RNA polymerase beta chain family.</text>
</comment>
<dbReference type="GO" id="GO:0003677">
    <property type="term" value="F:DNA binding"/>
    <property type="evidence" value="ECO:0007669"/>
    <property type="project" value="UniProtKB-UniRule"/>
</dbReference>
<dbReference type="Gene3D" id="1.10.1790.20">
    <property type="match status" value="1"/>
</dbReference>
<dbReference type="Gene3D" id="1.10.150.390">
    <property type="match status" value="1"/>
</dbReference>
<feature type="binding site" evidence="11">
    <location>
        <position position="83"/>
    </location>
    <ligand>
        <name>Zn(2+)</name>
        <dbReference type="ChEBI" id="CHEBI:29105"/>
        <label>1</label>
    </ligand>
</feature>
<evidence type="ECO:0000256" key="12">
    <source>
        <dbReference type="RuleBase" id="RU004279"/>
    </source>
</evidence>
<comment type="similarity">
    <text evidence="11 12">Belongs to the RNA polymerase beta' chain family.</text>
</comment>
<evidence type="ECO:0000259" key="14">
    <source>
        <dbReference type="SMART" id="SM00663"/>
    </source>
</evidence>
<comment type="cofactor">
    <cofactor evidence="11">
        <name>Mg(2+)</name>
        <dbReference type="ChEBI" id="CHEBI:18420"/>
    </cofactor>
    <text evidence="11">Binds 1 Mg(2+) ion per subunit.</text>
</comment>
<dbReference type="GO" id="GO:0006351">
    <property type="term" value="P:DNA-templated transcription"/>
    <property type="evidence" value="ECO:0007669"/>
    <property type="project" value="UniProtKB-UniRule"/>
</dbReference>
<feature type="coiled-coil region" evidence="13">
    <location>
        <begin position="189"/>
        <end position="216"/>
    </location>
</feature>
<dbReference type="Gene3D" id="2.40.40.20">
    <property type="match status" value="1"/>
</dbReference>
<dbReference type="Proteomes" id="UP000199411">
    <property type="component" value="Unassembled WGS sequence"/>
</dbReference>
<comment type="cofactor">
    <cofactor evidence="11">
        <name>Zn(2+)</name>
        <dbReference type="ChEBI" id="CHEBI:29105"/>
    </cofactor>
    <text evidence="11">Binds 2 Zn(2+) ions per subunit.</text>
</comment>
<keyword evidence="13" id="KW-0175">Coiled coil</keyword>
<dbReference type="Gene3D" id="1.10.274.100">
    <property type="entry name" value="RNA polymerase Rpb1, domain 3"/>
    <property type="match status" value="2"/>
</dbReference>
<feature type="binding site" evidence="11">
    <location>
        <position position="70"/>
    </location>
    <ligand>
        <name>Zn(2+)</name>
        <dbReference type="ChEBI" id="CHEBI:29105"/>
        <label>1</label>
    </ligand>
</feature>
<evidence type="ECO:0000256" key="11">
    <source>
        <dbReference type="HAMAP-Rule" id="MF_01322"/>
    </source>
</evidence>
<dbReference type="InterPro" id="IPR007081">
    <property type="entry name" value="RNA_pol_Rpb1_5"/>
</dbReference>
<dbReference type="NCBIfam" id="TIGR02386">
    <property type="entry name" value="rpoC_TIGR"/>
    <property type="match status" value="1"/>
</dbReference>
<dbReference type="InterPro" id="IPR007080">
    <property type="entry name" value="RNA_pol_Rpb1_1"/>
</dbReference>
<feature type="binding site" evidence="11">
    <location>
        <position position="458"/>
    </location>
    <ligand>
        <name>Mg(2+)</name>
        <dbReference type="ChEBI" id="CHEBI:18420"/>
    </ligand>
</feature>
<dbReference type="PANTHER" id="PTHR19376">
    <property type="entry name" value="DNA-DIRECTED RNA POLYMERASE"/>
    <property type="match status" value="1"/>
</dbReference>
<evidence type="ECO:0000256" key="2">
    <source>
        <dbReference type="ARBA" id="ARBA00009839"/>
    </source>
</evidence>
<dbReference type="InterPro" id="IPR042102">
    <property type="entry name" value="RNA_pol_Rpb1_3_sf"/>
</dbReference>
<dbReference type="Pfam" id="PF00623">
    <property type="entry name" value="RNA_pol_Rpb1_2"/>
    <property type="match status" value="2"/>
</dbReference>
<comment type="subunit">
    <text evidence="11">The RNAP catalytic core consists of 2 alpha, 1 beta, 1 beta' and 1 omega subunit. When a sigma factor is associated with the core the holoenzyme is formed, which can initiate transcription.</text>
</comment>
<dbReference type="EC" id="2.7.7.6" evidence="11"/>
<dbReference type="Gene3D" id="1.10.40.90">
    <property type="match status" value="1"/>
</dbReference>
<comment type="catalytic activity">
    <reaction evidence="10 11 12">
        <text>RNA(n) + a ribonucleoside 5'-triphosphate = RNA(n+1) + diphosphate</text>
        <dbReference type="Rhea" id="RHEA:21248"/>
        <dbReference type="Rhea" id="RHEA-COMP:14527"/>
        <dbReference type="Rhea" id="RHEA-COMP:17342"/>
        <dbReference type="ChEBI" id="CHEBI:33019"/>
        <dbReference type="ChEBI" id="CHEBI:61557"/>
        <dbReference type="ChEBI" id="CHEBI:140395"/>
        <dbReference type="EC" id="2.7.7.6"/>
    </reaction>
</comment>
<dbReference type="CDD" id="cd02655">
    <property type="entry name" value="RNAP_beta'_C"/>
    <property type="match status" value="1"/>
</dbReference>
<dbReference type="Gene3D" id="1.10.132.30">
    <property type="match status" value="1"/>
</dbReference>
<dbReference type="GO" id="GO:0003899">
    <property type="term" value="F:DNA-directed RNA polymerase activity"/>
    <property type="evidence" value="ECO:0007669"/>
    <property type="project" value="UniProtKB-UniRule"/>
</dbReference>
<keyword evidence="6 11" id="KW-0479">Metal-binding</keyword>
<dbReference type="RefSeq" id="WP_173801031.1">
    <property type="nucleotide sequence ID" value="NZ_FMYU01000018.1"/>
</dbReference>
<name>A0A1G6RJ61_9BACT</name>
<dbReference type="Gene3D" id="2.40.50.100">
    <property type="match status" value="3"/>
</dbReference>
<evidence type="ECO:0000256" key="8">
    <source>
        <dbReference type="ARBA" id="ARBA00022842"/>
    </source>
</evidence>
<keyword evidence="5 11" id="KW-0548">Nucleotidyltransferase</keyword>
<evidence type="ECO:0000256" key="6">
    <source>
        <dbReference type="ARBA" id="ARBA00022723"/>
    </source>
</evidence>
<dbReference type="InterPro" id="IPR000722">
    <property type="entry name" value="RNA_pol_asu"/>
</dbReference>
<evidence type="ECO:0000256" key="5">
    <source>
        <dbReference type="ARBA" id="ARBA00022695"/>
    </source>
</evidence>
<evidence type="ECO:0000256" key="9">
    <source>
        <dbReference type="ARBA" id="ARBA00023163"/>
    </source>
</evidence>
<dbReference type="InterPro" id="IPR044893">
    <property type="entry name" value="RNA_pol_Rpb1_clamp_domain"/>
</dbReference>
<evidence type="ECO:0000313" key="15">
    <source>
        <dbReference type="EMBL" id="SDD04471.1"/>
    </source>
</evidence>
<reference evidence="16" key="1">
    <citation type="submission" date="2016-10" db="EMBL/GenBank/DDBJ databases">
        <authorList>
            <person name="Varghese N."/>
            <person name="Submissions S."/>
        </authorList>
    </citation>
    <scope>NUCLEOTIDE SEQUENCE [LARGE SCALE GENOMIC DNA]</scope>
    <source>
        <strain evidence="16">DSM 8415</strain>
    </source>
</reference>
<dbReference type="InterPro" id="IPR012754">
    <property type="entry name" value="DNA-dir_RpoC_beta_prime_bact"/>
</dbReference>
<feature type="binding site" evidence="11">
    <location>
        <position position="789"/>
    </location>
    <ligand>
        <name>Zn(2+)</name>
        <dbReference type="ChEBI" id="CHEBI:29105"/>
        <label>2</label>
    </ligand>
</feature>
<dbReference type="Pfam" id="PF04983">
    <property type="entry name" value="RNA_pol_Rpb1_3"/>
    <property type="match status" value="1"/>
</dbReference>
<keyword evidence="3 11" id="KW-0240">DNA-directed RNA polymerase</keyword>
<gene>
    <name evidence="11" type="primary">rpoC</name>
    <name evidence="15" type="ORF">SAMN05660835_01802</name>
</gene>
<dbReference type="InterPro" id="IPR007083">
    <property type="entry name" value="RNA_pol_Rpb1_4"/>
</dbReference>
<dbReference type="FunFam" id="1.10.132.30:FF:000003">
    <property type="entry name" value="DNA-directed RNA polymerase subunit beta"/>
    <property type="match status" value="1"/>
</dbReference>
<keyword evidence="9 11" id="KW-0804">Transcription</keyword>
<evidence type="ECO:0000256" key="10">
    <source>
        <dbReference type="ARBA" id="ARBA00048552"/>
    </source>
</evidence>
<comment type="similarity">
    <text evidence="2">In the C-terminal section; belongs to the RNA polymerase beta' chain family.</text>
</comment>
<evidence type="ECO:0000256" key="7">
    <source>
        <dbReference type="ARBA" id="ARBA00022833"/>
    </source>
</evidence>
<dbReference type="Pfam" id="PF04998">
    <property type="entry name" value="RNA_pol_Rpb1_5"/>
    <property type="match status" value="1"/>
</dbReference>
<accession>A0A1G6RJ61</accession>
<proteinExistence type="inferred from homology"/>
<dbReference type="EMBL" id="FMYU01000018">
    <property type="protein sequence ID" value="SDD04471.1"/>
    <property type="molecule type" value="Genomic_DNA"/>
</dbReference>